<organism evidence="2">
    <name type="scientific">Prunus dulcis</name>
    <name type="common">Almond</name>
    <name type="synonym">Amygdalus dulcis</name>
    <dbReference type="NCBI Taxonomy" id="3755"/>
    <lineage>
        <taxon>Eukaryota</taxon>
        <taxon>Viridiplantae</taxon>
        <taxon>Streptophyta</taxon>
        <taxon>Embryophyta</taxon>
        <taxon>Tracheophyta</taxon>
        <taxon>Spermatophyta</taxon>
        <taxon>Magnoliopsida</taxon>
        <taxon>eudicotyledons</taxon>
        <taxon>Gunneridae</taxon>
        <taxon>Pentapetalae</taxon>
        <taxon>rosids</taxon>
        <taxon>fabids</taxon>
        <taxon>Rosales</taxon>
        <taxon>Rosaceae</taxon>
        <taxon>Amygdaloideae</taxon>
        <taxon>Amygdaleae</taxon>
        <taxon>Prunus</taxon>
    </lineage>
</organism>
<proteinExistence type="predicted"/>
<name>A0A4Y1R5E3_PRUDU</name>
<evidence type="ECO:0000313" key="2">
    <source>
        <dbReference type="EMBL" id="BBG99321.1"/>
    </source>
</evidence>
<gene>
    <name evidence="2" type="ORF">Prudu_008973</name>
</gene>
<feature type="region of interest" description="Disordered" evidence="1">
    <location>
        <begin position="1"/>
        <end position="70"/>
    </location>
</feature>
<reference evidence="2" key="1">
    <citation type="journal article" date="2019" name="Science">
        <title>Mutation of a bHLH transcription factor allowed almond domestication.</title>
        <authorList>
            <person name="Sanchez-Perez R."/>
            <person name="Pavan S."/>
            <person name="Mazzeo R."/>
            <person name="Moldovan C."/>
            <person name="Aiese Cigliano R."/>
            <person name="Del Cueto J."/>
            <person name="Ricciardi F."/>
            <person name="Lotti C."/>
            <person name="Ricciardi L."/>
            <person name="Dicenta F."/>
            <person name="Lopez-Marques R.L."/>
            <person name="Lindberg Moller B."/>
        </authorList>
    </citation>
    <scope>NUCLEOTIDE SEQUENCE</scope>
</reference>
<evidence type="ECO:0000256" key="1">
    <source>
        <dbReference type="SAM" id="MobiDB-lite"/>
    </source>
</evidence>
<dbReference type="AlphaFoldDB" id="A0A4Y1R5E3"/>
<feature type="compositionally biased region" description="Polar residues" evidence="1">
    <location>
        <begin position="31"/>
        <end position="44"/>
    </location>
</feature>
<dbReference type="EMBL" id="AP019299">
    <property type="protein sequence ID" value="BBG99321.1"/>
    <property type="molecule type" value="Genomic_DNA"/>
</dbReference>
<sequence>MSLGRHTGYPSLKLAKSGDYDQPDPPAGLGDTSQPSRKSWQVSGHQVCRAANPGTHGPSFPGTREASQVH</sequence>
<accession>A0A4Y1R5E3</accession>
<protein>
    <submittedName>
        <fullName evidence="2">Uncharacterized protein</fullName>
    </submittedName>
</protein>